<comment type="similarity">
    <text evidence="2">Belongs to the fatty-acid and retinol-binding protein (FARBP) family.</text>
</comment>
<feature type="signal peptide" evidence="8">
    <location>
        <begin position="1"/>
        <end position="17"/>
    </location>
</feature>
<keyword evidence="9" id="KW-1185">Reference proteome</keyword>
<accession>A0A1I7Z5A7</accession>
<organism evidence="9 10">
    <name type="scientific">Steinernema glaseri</name>
    <dbReference type="NCBI Taxonomy" id="37863"/>
    <lineage>
        <taxon>Eukaryota</taxon>
        <taxon>Metazoa</taxon>
        <taxon>Ecdysozoa</taxon>
        <taxon>Nematoda</taxon>
        <taxon>Chromadorea</taxon>
        <taxon>Rhabditida</taxon>
        <taxon>Tylenchina</taxon>
        <taxon>Panagrolaimomorpha</taxon>
        <taxon>Strongyloidoidea</taxon>
        <taxon>Steinernematidae</taxon>
        <taxon>Steinernema</taxon>
    </lineage>
</organism>
<dbReference type="AlphaFoldDB" id="A0A1I7Z5A7"/>
<dbReference type="Gene3D" id="1.20.120.1100">
    <property type="match status" value="1"/>
</dbReference>
<keyword evidence="5 8" id="KW-0732">Signal</keyword>
<dbReference type="Proteomes" id="UP000095287">
    <property type="component" value="Unplaced"/>
</dbReference>
<dbReference type="GO" id="GO:0005576">
    <property type="term" value="C:extracellular region"/>
    <property type="evidence" value="ECO:0007669"/>
    <property type="project" value="UniProtKB-SubCell"/>
</dbReference>
<evidence type="ECO:0000256" key="8">
    <source>
        <dbReference type="SAM" id="SignalP"/>
    </source>
</evidence>
<dbReference type="PANTHER" id="PTHR31418:SF7">
    <property type="entry name" value="FATTY-ACID AND RETINOL-BINDING PROTEIN 1"/>
    <property type="match status" value="1"/>
</dbReference>
<evidence type="ECO:0000256" key="5">
    <source>
        <dbReference type="ARBA" id="ARBA00022729"/>
    </source>
</evidence>
<protein>
    <recommendedName>
        <fullName evidence="3">Fatty-acid and retinol-binding protein 1</fullName>
    </recommendedName>
</protein>
<evidence type="ECO:0000256" key="3">
    <source>
        <dbReference type="ARBA" id="ARBA00017453"/>
    </source>
</evidence>
<keyword evidence="6" id="KW-0175">Coiled coil</keyword>
<name>A0A1I7Z5A7_9BILA</name>
<comment type="subcellular location">
    <subcellularLocation>
        <location evidence="1">Secreted</location>
    </subcellularLocation>
</comment>
<evidence type="ECO:0000256" key="2">
    <source>
        <dbReference type="ARBA" id="ARBA00006648"/>
    </source>
</evidence>
<evidence type="ECO:0000313" key="9">
    <source>
        <dbReference type="Proteomes" id="UP000095287"/>
    </source>
</evidence>
<dbReference type="GO" id="GO:0008289">
    <property type="term" value="F:lipid binding"/>
    <property type="evidence" value="ECO:0007669"/>
    <property type="project" value="UniProtKB-KW"/>
</dbReference>
<evidence type="ECO:0000256" key="6">
    <source>
        <dbReference type="ARBA" id="ARBA00023054"/>
    </source>
</evidence>
<feature type="chain" id="PRO_5009313028" description="Fatty-acid and retinol-binding protein 1" evidence="8">
    <location>
        <begin position="18"/>
        <end position="181"/>
    </location>
</feature>
<dbReference type="Pfam" id="PF05823">
    <property type="entry name" value="Gp-FAR-1"/>
    <property type="match status" value="1"/>
</dbReference>
<reference evidence="10" key="1">
    <citation type="submission" date="2016-11" db="UniProtKB">
        <authorList>
            <consortium name="WormBaseParasite"/>
        </authorList>
    </citation>
    <scope>IDENTIFICATION</scope>
</reference>
<dbReference type="WBParaSite" id="L893_g2297.t1">
    <property type="protein sequence ID" value="L893_g2297.t1"/>
    <property type="gene ID" value="L893_g2297"/>
</dbReference>
<evidence type="ECO:0000256" key="7">
    <source>
        <dbReference type="ARBA" id="ARBA00023121"/>
    </source>
</evidence>
<evidence type="ECO:0000256" key="1">
    <source>
        <dbReference type="ARBA" id="ARBA00004613"/>
    </source>
</evidence>
<sequence>MFRYAVACLLLAVVISAAPPFEVQLSKIPADIKALLPTEVVDFYKSLTDEDRVVIKDLIAQAKEFKSEEEAINALKEKSESLYTRAKAVFDVVKAKIDALDTEAKTFIKETVAVVRSFRPVAGKMPTVQKVKELAHATVAKYQALSAEAKADLQGQFPQITKLLQNKLVQNLAKKHLAKTQ</sequence>
<proteinExistence type="inferred from homology"/>
<dbReference type="PANTHER" id="PTHR31418">
    <property type="entry name" value="FATTY-ACID AND RETINOL-BINDING PROTEIN 1"/>
    <property type="match status" value="1"/>
</dbReference>
<keyword evidence="7" id="KW-0446">Lipid-binding</keyword>
<dbReference type="InterPro" id="IPR008632">
    <property type="entry name" value="Gp-FAR-1"/>
</dbReference>
<evidence type="ECO:0000256" key="4">
    <source>
        <dbReference type="ARBA" id="ARBA00022525"/>
    </source>
</evidence>
<keyword evidence="4" id="KW-0964">Secreted</keyword>
<evidence type="ECO:0000313" key="10">
    <source>
        <dbReference type="WBParaSite" id="L893_g2297.t1"/>
    </source>
</evidence>